<comment type="caution">
    <text evidence="1">The sequence shown here is derived from an EMBL/GenBank/DDBJ whole genome shotgun (WGS) entry which is preliminary data.</text>
</comment>
<dbReference type="AlphaFoldDB" id="A0A8T2JVU6"/>
<keyword evidence="2" id="KW-1185">Reference proteome</keyword>
<proteinExistence type="predicted"/>
<dbReference type="Proteomes" id="UP000812440">
    <property type="component" value="Chromosome 8_10"/>
</dbReference>
<evidence type="ECO:0000313" key="2">
    <source>
        <dbReference type="Proteomes" id="UP000812440"/>
    </source>
</evidence>
<sequence>MKIFACSIYFYFFCFILLCALTKIMQILKCICSNKPDNAENSVSHLKVPTSFHKALLCSCSTKEGGICVFVLFSLYCNRDLCLDKFYCILK</sequence>
<dbReference type="EMBL" id="JAACNH010000003">
    <property type="protein sequence ID" value="KAG8449375.1"/>
    <property type="molecule type" value="Genomic_DNA"/>
</dbReference>
<organism evidence="1 2">
    <name type="scientific">Hymenochirus boettgeri</name>
    <name type="common">Congo dwarf clawed frog</name>
    <dbReference type="NCBI Taxonomy" id="247094"/>
    <lineage>
        <taxon>Eukaryota</taxon>
        <taxon>Metazoa</taxon>
        <taxon>Chordata</taxon>
        <taxon>Craniata</taxon>
        <taxon>Vertebrata</taxon>
        <taxon>Euteleostomi</taxon>
        <taxon>Amphibia</taxon>
        <taxon>Batrachia</taxon>
        <taxon>Anura</taxon>
        <taxon>Pipoidea</taxon>
        <taxon>Pipidae</taxon>
        <taxon>Pipinae</taxon>
        <taxon>Hymenochirus</taxon>
    </lineage>
</organism>
<accession>A0A8T2JVU6</accession>
<evidence type="ECO:0000313" key="1">
    <source>
        <dbReference type="EMBL" id="KAG8449375.1"/>
    </source>
</evidence>
<gene>
    <name evidence="1" type="ORF">GDO86_016141</name>
</gene>
<reference evidence="1" key="1">
    <citation type="thesis" date="2020" institute="ProQuest LLC" country="789 East Eisenhower Parkway, Ann Arbor, MI, USA">
        <title>Comparative Genomics and Chromosome Evolution.</title>
        <authorList>
            <person name="Mudd A.B."/>
        </authorList>
    </citation>
    <scope>NUCLEOTIDE SEQUENCE</scope>
    <source>
        <strain evidence="1">Female2</strain>
        <tissue evidence="1">Blood</tissue>
    </source>
</reference>
<protein>
    <submittedName>
        <fullName evidence="1">Uncharacterized protein</fullName>
    </submittedName>
</protein>
<name>A0A8T2JVU6_9PIPI</name>